<dbReference type="Proteomes" id="UP001159364">
    <property type="component" value="Linkage Group LG05"/>
</dbReference>
<comment type="caution">
    <text evidence="2">The sequence shown here is derived from an EMBL/GenBank/DDBJ whole genome shotgun (WGS) entry which is preliminary data.</text>
</comment>
<dbReference type="AlphaFoldDB" id="A0AAV8TGE6"/>
<name>A0AAV8TGE6_9ROSI</name>
<protein>
    <submittedName>
        <fullName evidence="2">Uncharacterized protein</fullName>
    </submittedName>
</protein>
<organism evidence="2 3">
    <name type="scientific">Erythroxylum novogranatense</name>
    <dbReference type="NCBI Taxonomy" id="1862640"/>
    <lineage>
        <taxon>Eukaryota</taxon>
        <taxon>Viridiplantae</taxon>
        <taxon>Streptophyta</taxon>
        <taxon>Embryophyta</taxon>
        <taxon>Tracheophyta</taxon>
        <taxon>Spermatophyta</taxon>
        <taxon>Magnoliopsida</taxon>
        <taxon>eudicotyledons</taxon>
        <taxon>Gunneridae</taxon>
        <taxon>Pentapetalae</taxon>
        <taxon>rosids</taxon>
        <taxon>fabids</taxon>
        <taxon>Malpighiales</taxon>
        <taxon>Erythroxylaceae</taxon>
        <taxon>Erythroxylum</taxon>
    </lineage>
</organism>
<feature type="transmembrane region" description="Helical" evidence="1">
    <location>
        <begin position="21"/>
        <end position="49"/>
    </location>
</feature>
<dbReference type="EMBL" id="JAIWQS010000005">
    <property type="protein sequence ID" value="KAJ8765927.1"/>
    <property type="molecule type" value="Genomic_DNA"/>
</dbReference>
<gene>
    <name evidence="2" type="ORF">K2173_020443</name>
</gene>
<keyword evidence="1" id="KW-0812">Transmembrane</keyword>
<keyword evidence="1" id="KW-0472">Membrane</keyword>
<evidence type="ECO:0000313" key="2">
    <source>
        <dbReference type="EMBL" id="KAJ8765927.1"/>
    </source>
</evidence>
<keyword evidence="1" id="KW-1133">Transmembrane helix</keyword>
<reference evidence="2 3" key="1">
    <citation type="submission" date="2021-09" db="EMBL/GenBank/DDBJ databases">
        <title>Genomic insights and catalytic innovation underlie evolution of tropane alkaloids biosynthesis.</title>
        <authorList>
            <person name="Wang Y.-J."/>
            <person name="Tian T."/>
            <person name="Huang J.-P."/>
            <person name="Huang S.-X."/>
        </authorList>
    </citation>
    <scope>NUCLEOTIDE SEQUENCE [LARGE SCALE GENOMIC DNA]</scope>
    <source>
        <strain evidence="2">KIB-2018</strain>
        <tissue evidence="2">Leaf</tissue>
    </source>
</reference>
<evidence type="ECO:0000256" key="1">
    <source>
        <dbReference type="SAM" id="Phobius"/>
    </source>
</evidence>
<evidence type="ECO:0000313" key="3">
    <source>
        <dbReference type="Proteomes" id="UP001159364"/>
    </source>
</evidence>
<proteinExistence type="predicted"/>
<keyword evidence="3" id="KW-1185">Reference proteome</keyword>
<accession>A0AAV8TGE6</accession>
<sequence length="74" mass="8637">MGRGNRNKKVYRMATKMKTLYLIPFLLSLLCFQFVFCLLFCFGLSLFIFRRVSVLPLSANLLGMLISYNDSWTN</sequence>